<evidence type="ECO:0000256" key="4">
    <source>
        <dbReference type="SAM" id="Coils"/>
    </source>
</evidence>
<dbReference type="PANTHER" id="PTHR45916:SF1">
    <property type="entry name" value="STRUCTURAL MAINTENANCE OF CHROMOSOMES PROTEIN 5"/>
    <property type="match status" value="1"/>
</dbReference>
<proteinExistence type="inferred from homology"/>
<dbReference type="EMBL" id="LAFY01000345">
    <property type="protein sequence ID" value="KJX99715.1"/>
    <property type="molecule type" value="Genomic_DNA"/>
</dbReference>
<accession>A0A0F4GU26</accession>
<feature type="compositionally biased region" description="Basic and acidic residues" evidence="5">
    <location>
        <begin position="48"/>
        <end position="57"/>
    </location>
</feature>
<dbReference type="InterPro" id="IPR027417">
    <property type="entry name" value="P-loop_NTPase"/>
</dbReference>
<evidence type="ECO:0000256" key="5">
    <source>
        <dbReference type="SAM" id="MobiDB-lite"/>
    </source>
</evidence>
<feature type="coiled-coil region" evidence="4">
    <location>
        <begin position="921"/>
        <end position="958"/>
    </location>
</feature>
<dbReference type="Proteomes" id="UP000033647">
    <property type="component" value="Unassembled WGS sequence"/>
</dbReference>
<feature type="compositionally biased region" description="Basic and acidic residues" evidence="5">
    <location>
        <begin position="65"/>
        <end position="78"/>
    </location>
</feature>
<evidence type="ECO:0000259" key="6">
    <source>
        <dbReference type="Pfam" id="PF02463"/>
    </source>
</evidence>
<evidence type="ECO:0000256" key="2">
    <source>
        <dbReference type="ARBA" id="ARBA00018687"/>
    </source>
</evidence>
<dbReference type="GO" id="GO:0003697">
    <property type="term" value="F:single-stranded DNA binding"/>
    <property type="evidence" value="ECO:0007669"/>
    <property type="project" value="TreeGrafter"/>
</dbReference>
<organism evidence="7 8">
    <name type="scientific">Zymoseptoria brevis</name>
    <dbReference type="NCBI Taxonomy" id="1047168"/>
    <lineage>
        <taxon>Eukaryota</taxon>
        <taxon>Fungi</taxon>
        <taxon>Dikarya</taxon>
        <taxon>Ascomycota</taxon>
        <taxon>Pezizomycotina</taxon>
        <taxon>Dothideomycetes</taxon>
        <taxon>Dothideomycetidae</taxon>
        <taxon>Mycosphaerellales</taxon>
        <taxon>Mycosphaerellaceae</taxon>
        <taxon>Zymoseptoria</taxon>
    </lineage>
</organism>
<dbReference type="Pfam" id="PF02463">
    <property type="entry name" value="SMC_N"/>
    <property type="match status" value="1"/>
</dbReference>
<sequence>MPSITPQRRERADDDEDSMSSDHESRSTNKRLRRDVSDEEDADDDETERPLFPDSYRRSPRGKGPARDIPNDTQEHKAGSIVRVTLTDFVTYTKAEFHPGPNLNMVIGPNGTGKSTLVCAICLGLGWPPQHLGRAKDISEFVKHGAKKAKIEIELKSLPERDSHNPVITTIINRDGGKSAESKTQFLLDGRKSTKKAVMDLARGFSIQVDNLCQFLPQDRVVEFAALSPIDLLVETQRAAAPEQMSKWHEQLKEMRKNEKIKQSEQQSGIEQLKSMEDRQKSQEVEVGRMRDRTVYLERIGALKKMKPLVEWVMLTKEYTAANDRRKVLRREVKSLKDLAEPKRQAVAMKQEYLAQVTQVSELRARLLERTERDVEAKRSKIDKSQKELEEKERESKAEKEGGAKGKQDMIKLQALIRRLKVSMASPPAEFDPAAMNESIRALRTHKRGVQTTLNNFGAELDTLTESRRQIQMIIDNKNEEEQSLLSQAGRQTTKLARVSRDAATAWEWIQRHRGSFSGDVFGPPMIECTVKDARLVDAVEQVIGNSELQAFTVTSLADFKMLLNQLQNVMGLSDVSVRVSLGNMASFRAPHSDEELHALGFECWMIDMIEGPEAVLAMLCDNRNLHQTAFGNQPVPDTMEKELERSSISAYATSSKLYNITRRREYGDGAVVTRVTAIKKATALTDAPVDQEVQRQVKRDISENKYKIEQIDEEVQGLQAKLAQTEKELTQVNEEIKAVEQEKKTKQDQDTHFKGLPTKLEGVQNKLDSARESLTHLSARVLKIKEAQDTLSQDIGQQCLDYANAVLGLRDLNFKLFEAEIMRIEAKSDHEQLKAQQADEERLLKERTKEMDEVVEKTAQLLQQVRDDAEKCKRIGETFTPAETDVQKEVAEWEPQRLETEIMAVQAQLDLLHGGNENIIREYEQRAKNIDAKRARLDEVEASLNELTSEITKVRDLWEPQLDHLIAQISDAFAENFAGIQCAGEVGVFKDDDFENWAIQIKVKFRGNEQLSILDSHRQSGGERAVSTIFYLMALQSLARAPFRVVDEINQGMDPRNERLVHSRMVDIACAEHTSQYFLITPKLLNNLKYHRNMKVHCIASGEYMPDDHRKLDFGELAKKALAIKGGAA</sequence>
<feature type="domain" description="RecF/RecN/SMC N-terminal" evidence="6">
    <location>
        <begin position="81"/>
        <end position="1083"/>
    </location>
</feature>
<evidence type="ECO:0000313" key="7">
    <source>
        <dbReference type="EMBL" id="KJX99715.1"/>
    </source>
</evidence>
<dbReference type="GO" id="GO:0000724">
    <property type="term" value="P:double-strand break repair via homologous recombination"/>
    <property type="evidence" value="ECO:0007669"/>
    <property type="project" value="TreeGrafter"/>
</dbReference>
<reference evidence="7 8" key="1">
    <citation type="submission" date="2015-03" db="EMBL/GenBank/DDBJ databases">
        <title>RNA-seq based gene annotation and comparative genomics of four Zymoseptoria species reveal species-specific pathogenicity related genes and transposable element activity.</title>
        <authorList>
            <person name="Grandaubert J."/>
            <person name="Bhattacharyya A."/>
            <person name="Stukenbrock E.H."/>
        </authorList>
    </citation>
    <scope>NUCLEOTIDE SEQUENCE [LARGE SCALE GENOMIC DNA]</scope>
    <source>
        <strain evidence="7 8">Zb18110</strain>
    </source>
</reference>
<dbReference type="SUPFAM" id="SSF52540">
    <property type="entry name" value="P-loop containing nucleoside triphosphate hydrolases"/>
    <property type="match status" value="1"/>
</dbReference>
<feature type="region of interest" description="Disordered" evidence="5">
    <location>
        <begin position="257"/>
        <end position="285"/>
    </location>
</feature>
<dbReference type="PANTHER" id="PTHR45916">
    <property type="entry name" value="STRUCTURAL MAINTENANCE OF CHROMOSOMES PROTEIN 5"/>
    <property type="match status" value="1"/>
</dbReference>
<comment type="caution">
    <text evidence="7">The sequence shown here is derived from an EMBL/GenBank/DDBJ whole genome shotgun (WGS) entry which is preliminary data.</text>
</comment>
<dbReference type="AlphaFoldDB" id="A0A0F4GU26"/>
<keyword evidence="3 4" id="KW-0175">Coiled coil</keyword>
<dbReference type="STRING" id="1047168.A0A0F4GU26"/>
<feature type="region of interest" description="Disordered" evidence="5">
    <location>
        <begin position="1"/>
        <end position="80"/>
    </location>
</feature>
<feature type="region of interest" description="Disordered" evidence="5">
    <location>
        <begin position="374"/>
        <end position="407"/>
    </location>
</feature>
<name>A0A0F4GU26_9PEZI</name>
<dbReference type="GO" id="GO:0005634">
    <property type="term" value="C:nucleus"/>
    <property type="evidence" value="ECO:0007669"/>
    <property type="project" value="TreeGrafter"/>
</dbReference>
<dbReference type="GO" id="GO:0030915">
    <property type="term" value="C:Smc5-Smc6 complex"/>
    <property type="evidence" value="ECO:0007669"/>
    <property type="project" value="TreeGrafter"/>
</dbReference>
<feature type="coiled-coil region" evidence="4">
    <location>
        <begin position="709"/>
        <end position="781"/>
    </location>
</feature>
<gene>
    <name evidence="7" type="ORF">TI39_contig353g00020</name>
</gene>
<protein>
    <recommendedName>
        <fullName evidence="2">Structural maintenance of chromosomes protein 5</fullName>
    </recommendedName>
</protein>
<dbReference type="InterPro" id="IPR003395">
    <property type="entry name" value="RecF/RecN/SMC_N"/>
</dbReference>
<dbReference type="Gene3D" id="1.20.1480.30">
    <property type="entry name" value="Designed four-helix bundle protein"/>
    <property type="match status" value="1"/>
</dbReference>
<feature type="compositionally biased region" description="Acidic residues" evidence="5">
    <location>
        <begin position="37"/>
        <end position="47"/>
    </location>
</feature>
<feature type="compositionally biased region" description="Basic and acidic residues" evidence="5">
    <location>
        <begin position="274"/>
        <end position="285"/>
    </location>
</feature>
<evidence type="ECO:0000256" key="1">
    <source>
        <dbReference type="ARBA" id="ARBA00010171"/>
    </source>
</evidence>
<keyword evidence="8" id="KW-1185">Reference proteome</keyword>
<dbReference type="Gene3D" id="3.40.50.300">
    <property type="entry name" value="P-loop containing nucleotide triphosphate hydrolases"/>
    <property type="match status" value="2"/>
</dbReference>
<comment type="similarity">
    <text evidence="1">Belongs to the SMC family. SMC5 subfamily.</text>
</comment>
<evidence type="ECO:0000313" key="8">
    <source>
        <dbReference type="Proteomes" id="UP000033647"/>
    </source>
</evidence>
<dbReference type="OrthoDB" id="10254973at2759"/>
<evidence type="ECO:0000256" key="3">
    <source>
        <dbReference type="ARBA" id="ARBA00023054"/>
    </source>
</evidence>